<gene>
    <name evidence="1" type="ordered locus">Rahaq_4964</name>
</gene>
<accession>A0A0H3FHB9</accession>
<reference evidence="1 2" key="2">
    <citation type="journal article" date="2012" name="J. Bacteriol.">
        <title>Complete Genome Sequence of Rahnella sp. Strain Y9602, a Gammaproteobacterium Isolate from Metal- and Radionuclide-Contaminated Soil.</title>
        <authorList>
            <person name="Martinez R.J."/>
            <person name="Bruce D."/>
            <person name="Detter C."/>
            <person name="Goodwin L.A."/>
            <person name="Han J."/>
            <person name="Han C.S."/>
            <person name="Held B."/>
            <person name="Land M.L."/>
            <person name="Mikhailova N."/>
            <person name="Nolan M."/>
            <person name="Pennacchio L."/>
            <person name="Pitluck S."/>
            <person name="Tapia R."/>
            <person name="Woyke T."/>
            <person name="Sobecky P.A."/>
        </authorList>
    </citation>
    <scope>NUCLEOTIDE SEQUENCE [LARGE SCALE GENOMIC DNA]</scope>
    <source>
        <strain evidence="1 2">Y9602</strain>
        <plasmid evidence="1 2">pRAHAQ01</plasmid>
    </source>
</reference>
<dbReference type="KEGG" id="rah:Rahaq_4964"/>
<dbReference type="RefSeq" id="WP_013578220.1">
    <property type="nucleotide sequence ID" value="NC_015062.1"/>
</dbReference>
<dbReference type="Proteomes" id="UP000007257">
    <property type="component" value="Plasmid pRAHAQ01"/>
</dbReference>
<proteinExistence type="predicted"/>
<dbReference type="EMBL" id="CP002506">
    <property type="protein sequence ID" value="ADW76539.1"/>
    <property type="molecule type" value="Genomic_DNA"/>
</dbReference>
<evidence type="ECO:0000313" key="1">
    <source>
        <dbReference type="EMBL" id="ADW76539.1"/>
    </source>
</evidence>
<keyword evidence="1" id="KW-0614">Plasmid</keyword>
<evidence type="ECO:0000313" key="2">
    <source>
        <dbReference type="Proteomes" id="UP000007257"/>
    </source>
</evidence>
<name>A0A0H3FHB9_RAHSY</name>
<organism evidence="1 2">
    <name type="scientific">Rahnella sp. (strain Y9602)</name>
    <dbReference type="NCBI Taxonomy" id="2703885"/>
    <lineage>
        <taxon>Bacteria</taxon>
        <taxon>Pseudomonadati</taxon>
        <taxon>Pseudomonadota</taxon>
        <taxon>Gammaproteobacteria</taxon>
        <taxon>Enterobacterales</taxon>
        <taxon>Yersiniaceae</taxon>
        <taxon>Rahnella</taxon>
    </lineage>
</organism>
<reference evidence="2" key="1">
    <citation type="submission" date="2011-01" db="EMBL/GenBank/DDBJ databases">
        <title>Complete sequence of plasmid1 of Rahnella sp. Y9602.</title>
        <authorList>
            <consortium name="US DOE Joint Genome Institute"/>
            <person name="Lucas S."/>
            <person name="Copeland A."/>
            <person name="Lapidus A."/>
            <person name="Cheng J.-F."/>
            <person name="Goodwin L."/>
            <person name="Pitluck S."/>
            <person name="Lu M."/>
            <person name="Detter J.C."/>
            <person name="Han C."/>
            <person name="Tapia R."/>
            <person name="Land M."/>
            <person name="Hauser L."/>
            <person name="Kyrpides N."/>
            <person name="Ivanova N."/>
            <person name="Ovchinnikova G."/>
            <person name="Pagani I."/>
            <person name="Sobecky P.A."/>
            <person name="Martinez R.J."/>
            <person name="Woyke T."/>
        </authorList>
    </citation>
    <scope>NUCLEOTIDE SEQUENCE [LARGE SCALE GENOMIC DNA]</scope>
    <source>
        <strain evidence="2">Y9602</strain>
        <plasmid evidence="2">pRAHAQ01</plasmid>
    </source>
</reference>
<geneLocation type="plasmid" evidence="1 2">
    <name>pRAHAQ01</name>
</geneLocation>
<dbReference type="AlphaFoldDB" id="A0A0H3FHB9"/>
<sequence length="55" mass="6467">MKKLSYANKQFHYGAMPVTKPFMRVLVRQIAKEREEIQSERLNKAFGIVAKQLGW</sequence>
<dbReference type="HOGENOM" id="CLU_3029131_0_0_6"/>
<protein>
    <submittedName>
        <fullName evidence="1">Uncharacterized protein</fullName>
    </submittedName>
</protein>